<reference evidence="9" key="1">
    <citation type="submission" date="2021-03" db="EMBL/GenBank/DDBJ databases">
        <authorList>
            <person name="Tagirdzhanova G."/>
        </authorList>
    </citation>
    <scope>NUCLEOTIDE SEQUENCE</scope>
</reference>
<dbReference type="InterPro" id="IPR041679">
    <property type="entry name" value="DNA2/NAM7-like_C"/>
</dbReference>
<evidence type="ECO:0000256" key="4">
    <source>
        <dbReference type="ARBA" id="ARBA00022806"/>
    </source>
</evidence>
<dbReference type="Proteomes" id="UP000664534">
    <property type="component" value="Unassembled WGS sequence"/>
</dbReference>
<dbReference type="AlphaFoldDB" id="A0A8H3FIX3"/>
<protein>
    <submittedName>
        <fullName evidence="9">ATP-dependent helicase NAM7</fullName>
    </submittedName>
</protein>
<dbReference type="EMBL" id="CAJPDT010000036">
    <property type="protein sequence ID" value="CAF9924525.1"/>
    <property type="molecule type" value="Genomic_DNA"/>
</dbReference>
<dbReference type="SUPFAM" id="SSF52540">
    <property type="entry name" value="P-loop containing nucleoside triphosphate hydrolases"/>
    <property type="match status" value="1"/>
</dbReference>
<keyword evidence="3" id="KW-0378">Hydrolase</keyword>
<name>A0A8H3FIX3_9LECA</name>
<comment type="caution">
    <text evidence="9">The sequence shown here is derived from an EMBL/GenBank/DDBJ whole genome shotgun (WGS) entry which is preliminary data.</text>
</comment>
<keyword evidence="4 9" id="KW-0347">Helicase</keyword>
<evidence type="ECO:0000256" key="1">
    <source>
        <dbReference type="ARBA" id="ARBA00007913"/>
    </source>
</evidence>
<evidence type="ECO:0000256" key="6">
    <source>
        <dbReference type="SAM" id="MobiDB-lite"/>
    </source>
</evidence>
<keyword evidence="2" id="KW-0547">Nucleotide-binding</keyword>
<feature type="region of interest" description="Disordered" evidence="6">
    <location>
        <begin position="68"/>
        <end position="93"/>
    </location>
</feature>
<evidence type="ECO:0000256" key="2">
    <source>
        <dbReference type="ARBA" id="ARBA00022741"/>
    </source>
</evidence>
<organism evidence="9 10">
    <name type="scientific">Imshaugia aleurites</name>
    <dbReference type="NCBI Taxonomy" id="172621"/>
    <lineage>
        <taxon>Eukaryota</taxon>
        <taxon>Fungi</taxon>
        <taxon>Dikarya</taxon>
        <taxon>Ascomycota</taxon>
        <taxon>Pezizomycotina</taxon>
        <taxon>Lecanoromycetes</taxon>
        <taxon>OSLEUM clade</taxon>
        <taxon>Lecanoromycetidae</taxon>
        <taxon>Lecanorales</taxon>
        <taxon>Lecanorineae</taxon>
        <taxon>Parmeliaceae</taxon>
        <taxon>Imshaugia</taxon>
    </lineage>
</organism>
<keyword evidence="10" id="KW-1185">Reference proteome</keyword>
<proteinExistence type="inferred from homology"/>
<dbReference type="InterPro" id="IPR041677">
    <property type="entry name" value="DNA2/NAM7_AAA_11"/>
</dbReference>
<feature type="domain" description="DNA2/NAM7 helicase-like C-terminal" evidence="8">
    <location>
        <begin position="993"/>
        <end position="1220"/>
    </location>
</feature>
<dbReference type="InterPro" id="IPR050534">
    <property type="entry name" value="Coronavir_polyprotein_1ab"/>
</dbReference>
<dbReference type="Pfam" id="PF13086">
    <property type="entry name" value="AAA_11"/>
    <property type="match status" value="1"/>
</dbReference>
<evidence type="ECO:0000313" key="9">
    <source>
        <dbReference type="EMBL" id="CAF9924525.1"/>
    </source>
</evidence>
<sequence>MASSNNRFDALAEASSSSKEQEAQMPVTDTADGGDQMDVDQSGPSESLSMSALEGNLPHMQNMAEGVASIQKRKRDMEQEEENRKKKSRREESVTFIEKTIPSATSDTIKEAEEYDCRKIVNPERRLRCAFKYEDADGNSIFPIGNLWHVEYKGWSIHLVVDAGRWGSASLSLIVRLNKGKKDVPLSKDPKDYFEFEVTWRVGVSIDGRKVIETLAVDRAMRRSRAPPYNVDIVDSCPQGQLHKLERLAGIVFKCNSAKVSRIEETWLEGLDDRIKDGLKNLFLRNGTHTMTIWFLPYPDVDTAIKDWADELESSVTSGFSAFWQYKTTDNEPNFSIEHTKPIRTFNKEMYVKYCTQKNGNGTVRKLKDGRVAEDKTQVVGYHGFKKQLIWEVPYEFAVYNIIPVIRDVQFEMGKVAHLSRKPQLVHLQALPTFTVKGPSKQLTEAFKGYVRITTIGAVPRPGATIRAQWDNLDSRVGKSSVVPEHSKGVWQGIVMKDVEGPCEATGTNFCVLFTKPYGGQIPRTYEKEVKYPDDELVLAHIQVVVDTRSAQREIEGMQKLADLTSDFGELAPARMALMSDPSHMKHTLHDLTAKNPNEWEKREKILRMKYADSPAHLDVFTSIKEVKNKLTACVGPSGTGKTRVLADFVNAAAMCGHTVLVCAVSNKVVDQAANSCWKNFPPEERHNFKFLRYDTASAEMQAYFTREDTKNPVSQDPNARPTYKAATSILDDDVIAQTLAEAAALQSEHTKQLAALYDVTKDYPEALLEKQKIDSRKKSKVKSAMTLAHRVFDLITEDEYQAHGDYQADLKAYRADKLDDDAIEQLRLNGDYRSEEELVALGQDKLDEAEITARLEDGRILSIDQRDKSFEYRKRLSEYCSADGNVSENARNALMELRIAVVLRVLRATQIMFTTCKNVVTETMKLAFSPDVIYIDGAERLTMAALAHVMTSFEGWLATIIFGDPAQLLPFRVSGGENEFRENATLSALGLLEEKGYPILRLLFQYRMAPSIAEWVSKFLYKGLMKNHDSVIQDNRFREIARDISRREYGRKGPERKGSEYWTVDVVNGVSQGQSNGASLLNHANADRIATLVDQTLSRGVKASKITVLVYYSGQLPLVSRKIDEKVTTSGRMWPVGKGVQISTVDSFQGENEFVFLDIVAAPQQAPQTAAAAGAKESEEDVGSENDQCSGRITAYVKSANRLCSALTRGRSCVVVVCQLTALLAAENTAVSAMAQDFLDRKLVYHDDGIPEVNKK</sequence>
<dbReference type="GO" id="GO:0005524">
    <property type="term" value="F:ATP binding"/>
    <property type="evidence" value="ECO:0007669"/>
    <property type="project" value="UniProtKB-KW"/>
</dbReference>
<dbReference type="CDD" id="cd18808">
    <property type="entry name" value="SF1_C_Upf1"/>
    <property type="match status" value="1"/>
</dbReference>
<dbReference type="Gene3D" id="3.40.50.300">
    <property type="entry name" value="P-loop containing nucleotide triphosphate hydrolases"/>
    <property type="match status" value="2"/>
</dbReference>
<dbReference type="PANTHER" id="PTHR43788">
    <property type="entry name" value="DNA2/NAM7 HELICASE FAMILY MEMBER"/>
    <property type="match status" value="1"/>
</dbReference>
<evidence type="ECO:0000259" key="8">
    <source>
        <dbReference type="Pfam" id="PF13087"/>
    </source>
</evidence>
<feature type="domain" description="DNA2/NAM7 helicase helicase" evidence="7">
    <location>
        <begin position="630"/>
        <end position="974"/>
    </location>
</feature>
<gene>
    <name evidence="9" type="primary">UPF1</name>
    <name evidence="9" type="ORF">IMSHALPRED_006223</name>
</gene>
<accession>A0A8H3FIX3</accession>
<evidence type="ECO:0000256" key="5">
    <source>
        <dbReference type="ARBA" id="ARBA00022840"/>
    </source>
</evidence>
<dbReference type="OrthoDB" id="6513042at2759"/>
<dbReference type="PANTHER" id="PTHR43788:SF8">
    <property type="entry name" value="DNA-BINDING PROTEIN SMUBP-2"/>
    <property type="match status" value="1"/>
</dbReference>
<comment type="similarity">
    <text evidence="1">Belongs to the DNA2/NAM7 helicase family.</text>
</comment>
<dbReference type="InterPro" id="IPR027417">
    <property type="entry name" value="P-loop_NTPase"/>
</dbReference>
<evidence type="ECO:0000313" key="10">
    <source>
        <dbReference type="Proteomes" id="UP000664534"/>
    </source>
</evidence>
<dbReference type="Pfam" id="PF13087">
    <property type="entry name" value="AAA_12"/>
    <property type="match status" value="1"/>
</dbReference>
<evidence type="ECO:0000259" key="7">
    <source>
        <dbReference type="Pfam" id="PF13086"/>
    </source>
</evidence>
<evidence type="ECO:0000256" key="3">
    <source>
        <dbReference type="ARBA" id="ARBA00022801"/>
    </source>
</evidence>
<dbReference type="InterPro" id="IPR047187">
    <property type="entry name" value="SF1_C_Upf1"/>
</dbReference>
<keyword evidence="5" id="KW-0067">ATP-binding</keyword>
<dbReference type="GO" id="GO:0043139">
    <property type="term" value="F:5'-3' DNA helicase activity"/>
    <property type="evidence" value="ECO:0007669"/>
    <property type="project" value="TreeGrafter"/>
</dbReference>
<dbReference type="GO" id="GO:0016787">
    <property type="term" value="F:hydrolase activity"/>
    <property type="evidence" value="ECO:0007669"/>
    <property type="project" value="UniProtKB-KW"/>
</dbReference>
<feature type="region of interest" description="Disordered" evidence="6">
    <location>
        <begin position="1"/>
        <end position="53"/>
    </location>
</feature>